<keyword evidence="3" id="KW-0964">Secreted</keyword>
<dbReference type="InterPro" id="IPR029058">
    <property type="entry name" value="AB_hydrolase_fold"/>
</dbReference>
<dbReference type="Proteomes" id="UP000827721">
    <property type="component" value="Unassembled WGS sequence"/>
</dbReference>
<evidence type="ECO:0000313" key="7">
    <source>
        <dbReference type="Proteomes" id="UP000827721"/>
    </source>
</evidence>
<dbReference type="PANTHER" id="PTHR11802:SF280">
    <property type="entry name" value="SERINE CARBOXYPEPTIDASE-LIKE 35"/>
    <property type="match status" value="1"/>
</dbReference>
<evidence type="ECO:0000313" key="6">
    <source>
        <dbReference type="EMBL" id="KAH7569819.1"/>
    </source>
</evidence>
<sequence>MATKTQIGEVEADSDSDRVTELPGQPQVTFKHYAGYVNLRPQHQKALFYWFFEAQDDAAAASPKPLVLWLNGVANILFLEAPVGVGFSYTNNSKDLHELGDQVTAIDSYAFLLGWFERFPNFKSRDFYLAGESYAGHYVPQLAELIYERNKGASKDSYINLKGFMIGNAVINDATDSSGMVDFAWSHAIISDKLYRGIRKHCDFRQSTATSDCSAHFKGFGEAYAFIDIYSIYSPLCLSFIDSKTRPKLNVAPHLLSQHVSYHQATIHAQKTMWDIISTEKMYRGPYMPIGVINKWNDSADTVLPIIQKLLDAGLRIWVYSGDTDGRVPVTSTRYSINKLGLKITQEWRAWFHKLQVSGWVETYDKGLTFATVRGAGHQVPLFAGHQSLALFTHFLSNTTLPSSPF</sequence>
<keyword evidence="4" id="KW-0378">Hydrolase</keyword>
<name>A0ABQ8I032_9ROSI</name>
<dbReference type="Gene3D" id="3.40.50.12670">
    <property type="match status" value="1"/>
</dbReference>
<dbReference type="EC" id="3.4.16.-" evidence="4"/>
<reference evidence="6 7" key="1">
    <citation type="submission" date="2021-02" db="EMBL/GenBank/DDBJ databases">
        <title>Plant Genome Project.</title>
        <authorList>
            <person name="Zhang R.-G."/>
        </authorList>
    </citation>
    <scope>NUCLEOTIDE SEQUENCE [LARGE SCALE GENOMIC DNA]</scope>
    <source>
        <tissue evidence="6">Leaves</tissue>
    </source>
</reference>
<dbReference type="SUPFAM" id="SSF53474">
    <property type="entry name" value="alpha/beta-Hydrolases"/>
    <property type="match status" value="1"/>
</dbReference>
<dbReference type="InterPro" id="IPR018202">
    <property type="entry name" value="Ser_caboxypep_ser_AS"/>
</dbReference>
<keyword evidence="7" id="KW-1185">Reference proteome</keyword>
<comment type="subcellular location">
    <subcellularLocation>
        <location evidence="1">Secreted</location>
    </subcellularLocation>
</comment>
<gene>
    <name evidence="6" type="ORF">JRO89_XS05G0003900</name>
</gene>
<evidence type="ECO:0000256" key="4">
    <source>
        <dbReference type="RuleBase" id="RU361156"/>
    </source>
</evidence>
<dbReference type="EMBL" id="JAFEMO010000005">
    <property type="protein sequence ID" value="KAH7569819.1"/>
    <property type="molecule type" value="Genomic_DNA"/>
</dbReference>
<protein>
    <recommendedName>
        <fullName evidence="4">Carboxypeptidase</fullName>
        <ecNumber evidence="4">3.4.16.-</ecNumber>
    </recommendedName>
</protein>
<dbReference type="PROSITE" id="PS00131">
    <property type="entry name" value="CARBOXYPEPT_SER_SER"/>
    <property type="match status" value="1"/>
</dbReference>
<dbReference type="PANTHER" id="PTHR11802">
    <property type="entry name" value="SERINE PROTEASE FAMILY S10 SERINE CARBOXYPEPTIDASE"/>
    <property type="match status" value="1"/>
</dbReference>
<dbReference type="PRINTS" id="PR00724">
    <property type="entry name" value="CRBOXYPTASEC"/>
</dbReference>
<keyword evidence="4" id="KW-0645">Protease</keyword>
<dbReference type="Gene3D" id="3.40.50.1820">
    <property type="entry name" value="alpha/beta hydrolase"/>
    <property type="match status" value="2"/>
</dbReference>
<evidence type="ECO:0000256" key="2">
    <source>
        <dbReference type="ARBA" id="ARBA00009431"/>
    </source>
</evidence>
<evidence type="ECO:0000256" key="3">
    <source>
        <dbReference type="ARBA" id="ARBA00022525"/>
    </source>
</evidence>
<comment type="similarity">
    <text evidence="2 4">Belongs to the peptidase S10 family.</text>
</comment>
<feature type="region of interest" description="Disordered" evidence="5">
    <location>
        <begin position="1"/>
        <end position="21"/>
    </location>
</feature>
<keyword evidence="4" id="KW-0121">Carboxypeptidase</keyword>
<comment type="caution">
    <text evidence="6">The sequence shown here is derived from an EMBL/GenBank/DDBJ whole genome shotgun (WGS) entry which is preliminary data.</text>
</comment>
<proteinExistence type="inferred from homology"/>
<dbReference type="Pfam" id="PF00450">
    <property type="entry name" value="Peptidase_S10"/>
    <property type="match status" value="2"/>
</dbReference>
<dbReference type="InterPro" id="IPR001563">
    <property type="entry name" value="Peptidase_S10"/>
</dbReference>
<evidence type="ECO:0000256" key="5">
    <source>
        <dbReference type="SAM" id="MobiDB-lite"/>
    </source>
</evidence>
<evidence type="ECO:0000256" key="1">
    <source>
        <dbReference type="ARBA" id="ARBA00004613"/>
    </source>
</evidence>
<accession>A0ABQ8I032</accession>
<organism evidence="6 7">
    <name type="scientific">Xanthoceras sorbifolium</name>
    <dbReference type="NCBI Taxonomy" id="99658"/>
    <lineage>
        <taxon>Eukaryota</taxon>
        <taxon>Viridiplantae</taxon>
        <taxon>Streptophyta</taxon>
        <taxon>Embryophyta</taxon>
        <taxon>Tracheophyta</taxon>
        <taxon>Spermatophyta</taxon>
        <taxon>Magnoliopsida</taxon>
        <taxon>eudicotyledons</taxon>
        <taxon>Gunneridae</taxon>
        <taxon>Pentapetalae</taxon>
        <taxon>rosids</taxon>
        <taxon>malvids</taxon>
        <taxon>Sapindales</taxon>
        <taxon>Sapindaceae</taxon>
        <taxon>Xanthoceroideae</taxon>
        <taxon>Xanthoceras</taxon>
    </lineage>
</organism>